<evidence type="ECO:0000256" key="2">
    <source>
        <dbReference type="ARBA" id="ARBA00022980"/>
    </source>
</evidence>
<comment type="similarity">
    <text evidence="1 5">Belongs to the eukaryotic ribosomal protein eL39 family.</text>
</comment>
<dbReference type="GO" id="GO:1990904">
    <property type="term" value="C:ribonucleoprotein complex"/>
    <property type="evidence" value="ECO:0007669"/>
    <property type="project" value="UniProtKB-KW"/>
</dbReference>
<dbReference type="FunFam" id="1.10.1620.10:FF:000001">
    <property type="entry name" value="60S ribosomal protein-like L39"/>
    <property type="match status" value="1"/>
</dbReference>
<evidence type="ECO:0000256" key="3">
    <source>
        <dbReference type="ARBA" id="ARBA00023274"/>
    </source>
</evidence>
<dbReference type="NCBIfam" id="NF002316">
    <property type="entry name" value="PRK01242.1"/>
    <property type="match status" value="1"/>
</dbReference>
<dbReference type="OrthoDB" id="65887at2157"/>
<gene>
    <name evidence="5 6" type="primary">rpl39e</name>
    <name evidence="6" type="ORF">ASJ80_13355</name>
</gene>
<dbReference type="GeneID" id="300259789"/>
<reference evidence="6 7" key="1">
    <citation type="journal article" date="2017" name="BMC Genomics">
        <title>Genomic analysis of methanogenic archaea reveals a shift towards energy conservation.</title>
        <authorList>
            <person name="Gilmore S.P."/>
            <person name="Henske J.K."/>
            <person name="Sexton J.A."/>
            <person name="Solomon K.V."/>
            <person name="Seppala S."/>
            <person name="Yoo J.I."/>
            <person name="Huyett L.M."/>
            <person name="Pressman A."/>
            <person name="Cogan J.Z."/>
            <person name="Kivenson V."/>
            <person name="Peng X."/>
            <person name="Tan Y."/>
            <person name="Valentine D.L."/>
            <person name="O'Malley M.A."/>
        </authorList>
    </citation>
    <scope>NUCLEOTIDE SEQUENCE [LARGE SCALE GENOMIC DNA]</scope>
    <source>
        <strain evidence="6 7">M.o.H.</strain>
    </source>
</reference>
<dbReference type="SUPFAM" id="SSF48662">
    <property type="entry name" value="Ribosomal protein L39e"/>
    <property type="match status" value="1"/>
</dbReference>
<comment type="caution">
    <text evidence="6">The sequence shown here is derived from an EMBL/GenBank/DDBJ whole genome shotgun (WGS) entry which is preliminary data.</text>
</comment>
<dbReference type="Pfam" id="PF00832">
    <property type="entry name" value="Ribosomal_L39"/>
    <property type="match status" value="1"/>
</dbReference>
<dbReference type="InterPro" id="IPR000077">
    <property type="entry name" value="Ribosomal_eL39"/>
</dbReference>
<dbReference type="HAMAP" id="MF_00629">
    <property type="entry name" value="Ribosomal_eL39"/>
    <property type="match status" value="1"/>
</dbReference>
<dbReference type="EMBL" id="LMVM01000001">
    <property type="protein sequence ID" value="PAV05847.1"/>
    <property type="molecule type" value="Genomic_DNA"/>
</dbReference>
<evidence type="ECO:0000313" key="7">
    <source>
        <dbReference type="Proteomes" id="UP000217784"/>
    </source>
</evidence>
<dbReference type="GO" id="GO:0006412">
    <property type="term" value="P:translation"/>
    <property type="evidence" value="ECO:0007669"/>
    <property type="project" value="UniProtKB-UniRule"/>
</dbReference>
<proteinExistence type="inferred from homology"/>
<evidence type="ECO:0000256" key="4">
    <source>
        <dbReference type="ARBA" id="ARBA00035234"/>
    </source>
</evidence>
<keyword evidence="7" id="KW-1185">Reference proteome</keyword>
<evidence type="ECO:0000256" key="1">
    <source>
        <dbReference type="ARBA" id="ARBA00009339"/>
    </source>
</evidence>
<accession>A0A2A2H8X8</accession>
<protein>
    <recommendedName>
        <fullName evidence="4 5">Large ribosomal subunit protein eL39</fullName>
    </recommendedName>
</protein>
<dbReference type="RefSeq" id="WP_048080993.1">
    <property type="nucleotide sequence ID" value="NZ_LMVM01000001.1"/>
</dbReference>
<dbReference type="InterPro" id="IPR023626">
    <property type="entry name" value="Ribosomal_eL39_dom_sf"/>
</dbReference>
<keyword evidence="2 5" id="KW-0689">Ribosomal protein</keyword>
<evidence type="ECO:0000313" key="6">
    <source>
        <dbReference type="EMBL" id="PAV05847.1"/>
    </source>
</evidence>
<evidence type="ECO:0000256" key="5">
    <source>
        <dbReference type="HAMAP-Rule" id="MF_00629"/>
    </source>
</evidence>
<sequence length="52" mass="6320">MSRNRPLAKKLRLAKANKQSRTVPVWVRIKTNRKVMSHPKMRRHWRRSSLKV</sequence>
<dbReference type="GO" id="GO:0003735">
    <property type="term" value="F:structural constituent of ribosome"/>
    <property type="evidence" value="ECO:0007669"/>
    <property type="project" value="InterPro"/>
</dbReference>
<dbReference type="Proteomes" id="UP000217784">
    <property type="component" value="Unassembled WGS sequence"/>
</dbReference>
<dbReference type="GO" id="GO:0005840">
    <property type="term" value="C:ribosome"/>
    <property type="evidence" value="ECO:0007669"/>
    <property type="project" value="UniProtKB-KW"/>
</dbReference>
<dbReference type="AlphaFoldDB" id="A0A2A2H8X8"/>
<dbReference type="Gene3D" id="1.10.1620.10">
    <property type="entry name" value="Ribosomal protein L39e"/>
    <property type="match status" value="1"/>
</dbReference>
<keyword evidence="3 5" id="KW-0687">Ribonucleoprotein</keyword>
<organism evidence="6 7">
    <name type="scientific">Methanobacterium bryantii</name>
    <dbReference type="NCBI Taxonomy" id="2161"/>
    <lineage>
        <taxon>Archaea</taxon>
        <taxon>Methanobacteriati</taxon>
        <taxon>Methanobacteriota</taxon>
        <taxon>Methanomada group</taxon>
        <taxon>Methanobacteria</taxon>
        <taxon>Methanobacteriales</taxon>
        <taxon>Methanobacteriaceae</taxon>
        <taxon>Methanobacterium</taxon>
    </lineage>
</organism>
<name>A0A2A2H8X8_METBR</name>